<evidence type="ECO:0000256" key="3">
    <source>
        <dbReference type="ARBA" id="ARBA00022431"/>
    </source>
</evidence>
<comment type="similarity">
    <text evidence="2">Belongs to the microviridae F protein family.</text>
</comment>
<keyword evidence="3" id="KW-1140">T=1 icosahedral capsid protein</keyword>
<dbReference type="EMBL" id="MZ089777">
    <property type="protein sequence ID" value="QXN75143.1"/>
    <property type="molecule type" value="Genomic_DNA"/>
</dbReference>
<evidence type="ECO:0000256" key="2">
    <source>
        <dbReference type="ARBA" id="ARBA00009963"/>
    </source>
</evidence>
<dbReference type="InterPro" id="IPR003514">
    <property type="entry name" value="Microviridae_protein_F"/>
</dbReference>
<protein>
    <submittedName>
        <fullName evidence="6">Major capsid protein</fullName>
    </submittedName>
</protein>
<evidence type="ECO:0000256" key="5">
    <source>
        <dbReference type="ARBA" id="ARBA00022844"/>
    </source>
</evidence>
<keyword evidence="4" id="KW-0167">Capsid protein</keyword>
<accession>A0A8F5RCQ7</accession>
<dbReference type="Gene3D" id="2.60.169.10">
    <property type="entry name" value="Microviridae F protein"/>
    <property type="match status" value="2"/>
</dbReference>
<organism evidence="6">
    <name type="scientific">Microvirus mar31</name>
    <dbReference type="NCBI Taxonomy" id="2851165"/>
    <lineage>
        <taxon>Viruses</taxon>
        <taxon>Monodnaviria</taxon>
        <taxon>Sangervirae</taxon>
        <taxon>Phixviricota</taxon>
        <taxon>Malgrandaviricetes</taxon>
        <taxon>Petitvirales</taxon>
        <taxon>Microviridae</taxon>
    </lineage>
</organism>
<evidence type="ECO:0000313" key="6">
    <source>
        <dbReference type="EMBL" id="QXN75143.1"/>
    </source>
</evidence>
<name>A0A8F5RCQ7_9VIRU</name>
<keyword evidence="5" id="KW-0946">Virion</keyword>
<dbReference type="GO" id="GO:0005198">
    <property type="term" value="F:structural molecule activity"/>
    <property type="evidence" value="ECO:0007669"/>
    <property type="project" value="InterPro"/>
</dbReference>
<dbReference type="Pfam" id="PF02305">
    <property type="entry name" value="Phage_F"/>
    <property type="match status" value="1"/>
</dbReference>
<dbReference type="InterPro" id="IPR037002">
    <property type="entry name" value="Microviridae_protein_F_sf"/>
</dbReference>
<proteinExistence type="inferred from homology"/>
<reference evidence="6" key="1">
    <citation type="submission" date="2021-04" db="EMBL/GenBank/DDBJ databases">
        <title>Genomes of microviruses identified in yellow-bellied marmot fecal samples.</title>
        <authorList>
            <person name="Varsani A."/>
            <person name="Kraberger S."/>
            <person name="Chatterjee A."/>
            <person name="Richet C."/>
            <person name="Fontenele R.S."/>
            <person name="Schmidlin K."/>
            <person name="Blumstein D.T."/>
        </authorList>
    </citation>
    <scope>NUCLEOTIDE SEQUENCE</scope>
    <source>
        <strain evidence="6">Mar31</strain>
    </source>
</reference>
<sequence>MNFARAATRPVSTSQLADTAIERSTFPKRWSYKTTFRFGDLIPLHWEMIYPGTSLDDSHTAVLARMSTPLYPVMDNAYIDFYYFFVPMRLVWDHWKEMFGENNVNAWTQTVEYSVPTMPTGLNVTSNSYTLWDYFGLPCNLDASGEEAPLVMALPFRGYRLIWNEFYRNQNVSAPKLVNTGDVESDMTLNEVLRASRFHDYFSDALPAPQKGPDTLIPGIANTPIITGASDLSGLQSPLVFRQSDNGNFLPSGYSSAYIHGSVLFSQPGGATPPSGVALYPSNLHVSSLNAGYTISALRTAFQIQRILERDARSGTRYTEYLLGAFKTKSPDARLQRPEFLGTSRMSLNISQVLQTSSTDTTSPLGQTGAYSKTAHNFRVPRHGFTEHGMLFVLATARTERSYQNRIDRKWTCFKRFDFYDPALAHISEQPVYTRELSYQGTGAGASYDQVFGYQEAWQYLRCNQDVFTSSFRSNATGSLDSWHYGDVYDEPPTLSEGWMLEGSENVQRTLAVQDASPYDQILMDVYFDWKITAPIPIHSIPGAVDHF</sequence>
<evidence type="ECO:0000256" key="4">
    <source>
        <dbReference type="ARBA" id="ARBA00022561"/>
    </source>
</evidence>
<dbReference type="InterPro" id="IPR016184">
    <property type="entry name" value="Capsid/spike_ssDNA_virus"/>
</dbReference>
<comment type="subcellular location">
    <subcellularLocation>
        <location evidence="1">Virion</location>
    </subcellularLocation>
</comment>
<dbReference type="GO" id="GO:0039615">
    <property type="term" value="C:T=1 icosahedral viral capsid"/>
    <property type="evidence" value="ECO:0007669"/>
    <property type="project" value="UniProtKB-KW"/>
</dbReference>
<dbReference type="SUPFAM" id="SSF88645">
    <property type="entry name" value="ssDNA viruses"/>
    <property type="match status" value="1"/>
</dbReference>
<evidence type="ECO:0000256" key="1">
    <source>
        <dbReference type="ARBA" id="ARBA00004328"/>
    </source>
</evidence>